<accession>A0AAE8YJ34</accession>
<organism evidence="1 2">
    <name type="scientific">Pseudomonas phage Eisa9</name>
    <dbReference type="NCBI Taxonomy" id="2900148"/>
    <lineage>
        <taxon>Viruses</taxon>
        <taxon>Duplodnaviria</taxon>
        <taxon>Heunggongvirae</taxon>
        <taxon>Uroviricota</taxon>
        <taxon>Caudoviricetes</taxon>
        <taxon>Autographivirales</taxon>
        <taxon>Autonotataviridae</taxon>
        <taxon>Pollyceevirus</taxon>
        <taxon>Pollyceevirus Eisa9</taxon>
    </lineage>
</organism>
<reference evidence="1" key="1">
    <citation type="submission" date="2021-11" db="EMBL/GenBank/DDBJ databases">
        <title>Complete genome sequence of Pseudomonas phage Eisa9.</title>
        <authorList>
            <person name="Korniienko N."/>
            <person name="Kharina A."/>
            <person name="Zrelovs N."/>
            <person name="Jindrichova B."/>
            <person name="Moravec T."/>
            <person name="Budzanivska I."/>
            <person name="Burketova L."/>
            <person name="Kalachova T."/>
        </authorList>
    </citation>
    <scope>NUCLEOTIDE SEQUENCE</scope>
</reference>
<sequence>MFKVKLIRWVNGEILMDDRLLSSIEVDYAHSIGHMLGSAFDSMQAQGFPVYSPEVATERLRPLLQAGELFWFVGPTWIGLVGQCEDWHSPTRTLAEEIVGPRFDTMDLEDYLNAMHSLATQIHATDFQVGMLANPRKQAMLRLLTSLGMEHTTSIVKRSI</sequence>
<dbReference type="Proteomes" id="UP000828016">
    <property type="component" value="Segment"/>
</dbReference>
<protein>
    <submittedName>
        <fullName evidence="1">Uncharacterized protein</fullName>
    </submittedName>
</protein>
<evidence type="ECO:0000313" key="1">
    <source>
        <dbReference type="EMBL" id="UGL61133.1"/>
    </source>
</evidence>
<dbReference type="EMBL" id="OL581612">
    <property type="protein sequence ID" value="UGL61133.1"/>
    <property type="molecule type" value="Genomic_DNA"/>
</dbReference>
<proteinExistence type="predicted"/>
<evidence type="ECO:0000313" key="2">
    <source>
        <dbReference type="Proteomes" id="UP000828016"/>
    </source>
</evidence>
<keyword evidence="2" id="KW-1185">Reference proteome</keyword>
<name>A0AAE8YJ34_9CAUD</name>